<gene>
    <name evidence="1" type="ORF">CJ231_10210</name>
</gene>
<reference evidence="1 2" key="1">
    <citation type="submission" date="2017-09" db="EMBL/GenBank/DDBJ databases">
        <title>Bacterial strain isolated from the female urinary microbiota.</title>
        <authorList>
            <person name="Thomas-White K."/>
            <person name="Kumar N."/>
            <person name="Forster S."/>
            <person name="Putonti C."/>
            <person name="Lawley T."/>
            <person name="Wolfe A.J."/>
        </authorList>
    </citation>
    <scope>NUCLEOTIDE SEQUENCE [LARGE SCALE GENOMIC DNA]</scope>
    <source>
        <strain evidence="1 2">UMB0536</strain>
    </source>
</reference>
<accession>A0A2N6QP49</accession>
<proteinExistence type="predicted"/>
<organism evidence="1 2">
    <name type="scientific">Hoylesella buccalis</name>
    <dbReference type="NCBI Taxonomy" id="28127"/>
    <lineage>
        <taxon>Bacteria</taxon>
        <taxon>Pseudomonadati</taxon>
        <taxon>Bacteroidota</taxon>
        <taxon>Bacteroidia</taxon>
        <taxon>Bacteroidales</taxon>
        <taxon>Prevotellaceae</taxon>
        <taxon>Hoylesella</taxon>
    </lineage>
</organism>
<dbReference type="Proteomes" id="UP000235564">
    <property type="component" value="Unassembled WGS sequence"/>
</dbReference>
<evidence type="ECO:0000313" key="2">
    <source>
        <dbReference type="Proteomes" id="UP000235564"/>
    </source>
</evidence>
<evidence type="ECO:0000313" key="1">
    <source>
        <dbReference type="EMBL" id="PMC23324.1"/>
    </source>
</evidence>
<name>A0A2N6QP49_9BACT</name>
<protein>
    <submittedName>
        <fullName evidence="1">Uncharacterized protein</fullName>
    </submittedName>
</protein>
<comment type="caution">
    <text evidence="1">The sequence shown here is derived from an EMBL/GenBank/DDBJ whole genome shotgun (WGS) entry which is preliminary data.</text>
</comment>
<dbReference type="AlphaFoldDB" id="A0A2N6QP49"/>
<dbReference type="RefSeq" id="WP_102697866.1">
    <property type="nucleotide sequence ID" value="NZ_PNGJ01000009.1"/>
</dbReference>
<dbReference type="EMBL" id="PNGJ01000009">
    <property type="protein sequence ID" value="PMC23324.1"/>
    <property type="molecule type" value="Genomic_DNA"/>
</dbReference>
<dbReference type="OrthoDB" id="1080171at2"/>
<sequence>MIDVKIIKKPKNKATTPTVRTPGAAYGDKSVKEAVHASKADTAKMAEKAIIAEQAEHAKKADEATRADEVSLESKTLAHFLRNDIPNTAAEVVTFLKGVIAKAVSYFKGIVNDGDINNDGNITNTGNINNEGDINNSGNVTTKNLTVTGKATFFELEILKAIAAGGIIIQSAATFKIDDAEETTEGYACYQRAEKDGVKLVQMCEVNDQMMCYGGFNVGVGTNHNVCNHFYWRLVTNAPTQTVQRNINGEEVECLKIVLSRTDCADKSDVPLAGDQTAQVGNRTNTDRQSVIVNSAYKSIDVGLVAPYWAKYVGVNDYDLSKHRETYLAQNDNQIVGNLVAKSSTGELKPVPVLLGEWKSGKEYGYYDSVTHDGRQWLCIVEPGKRTTEEPGKSDAWMLLVDKGSKGDKGDDGESSYTVNIFTDTPNGNIIRNGQGSVWLFAVVYYGTKEITETLEDWQFSWVIHSGNPEFDALWNKRHQQCGSRIELSAQEVNNMAQVECLICDNVEH</sequence>